<evidence type="ECO:0000256" key="9">
    <source>
        <dbReference type="PROSITE-ProRule" id="PRU01091"/>
    </source>
</evidence>
<dbReference type="PANTHER" id="PTHR48111:SF35">
    <property type="entry name" value="TRANSCRIPTIONAL REGULATORY PROTEIN QSEB"/>
    <property type="match status" value="1"/>
</dbReference>
<evidence type="ECO:0000256" key="1">
    <source>
        <dbReference type="ARBA" id="ARBA00004496"/>
    </source>
</evidence>
<dbReference type="CDD" id="cd00383">
    <property type="entry name" value="trans_reg_C"/>
    <property type="match status" value="1"/>
</dbReference>
<keyword evidence="3 8" id="KW-0597">Phosphoprotein</keyword>
<organism evidence="12 13">
    <name type="scientific">Pelomonas parva</name>
    <dbReference type="NCBI Taxonomy" id="3299032"/>
    <lineage>
        <taxon>Bacteria</taxon>
        <taxon>Pseudomonadati</taxon>
        <taxon>Pseudomonadota</taxon>
        <taxon>Betaproteobacteria</taxon>
        <taxon>Burkholderiales</taxon>
        <taxon>Sphaerotilaceae</taxon>
        <taxon>Roseateles</taxon>
    </lineage>
</organism>
<sequence length="221" mass="23662">MRVLLVEDDELIAQGVLAGLRAHGMTVDQVATAAHAEAALATLACDAVVLDLGLPDEDGLALLRRLRARGCATPVLILSARDAVPDKVAGLQCGADDYLLKPFDLSELVARLHALARRAAGRCVDVIERGALRVTPSLGEVTMHGRVVPLPRRELALLSALLNAQGRILSAEQLKGLLYDFSDEIESNAVSVHIHHLRRKLDAGLIETVRGLGYRIALDSP</sequence>
<dbReference type="SMART" id="SM00448">
    <property type="entry name" value="REC"/>
    <property type="match status" value="1"/>
</dbReference>
<dbReference type="EMBL" id="JBIGHV010000002">
    <property type="protein sequence ID" value="MFG6429758.1"/>
    <property type="molecule type" value="Genomic_DNA"/>
</dbReference>
<dbReference type="Pfam" id="PF00072">
    <property type="entry name" value="Response_reg"/>
    <property type="match status" value="1"/>
</dbReference>
<evidence type="ECO:0000256" key="4">
    <source>
        <dbReference type="ARBA" id="ARBA00023012"/>
    </source>
</evidence>
<proteinExistence type="predicted"/>
<dbReference type="Proteomes" id="UP001606210">
    <property type="component" value="Unassembled WGS sequence"/>
</dbReference>
<accession>A0ABW7F390</accession>
<keyword evidence="2" id="KW-0963">Cytoplasm</keyword>
<reference evidence="12 13" key="1">
    <citation type="submission" date="2024-08" db="EMBL/GenBank/DDBJ databases">
        <authorList>
            <person name="Lu H."/>
        </authorList>
    </citation>
    <scope>NUCLEOTIDE SEQUENCE [LARGE SCALE GENOMIC DNA]</scope>
    <source>
        <strain evidence="12 13">LYH14W</strain>
    </source>
</reference>
<feature type="domain" description="OmpR/PhoB-type" evidence="11">
    <location>
        <begin position="124"/>
        <end position="218"/>
    </location>
</feature>
<evidence type="ECO:0000259" key="10">
    <source>
        <dbReference type="PROSITE" id="PS50110"/>
    </source>
</evidence>
<dbReference type="PROSITE" id="PS51755">
    <property type="entry name" value="OMPR_PHOB"/>
    <property type="match status" value="1"/>
</dbReference>
<feature type="modified residue" description="4-aspartylphosphate" evidence="8">
    <location>
        <position position="51"/>
    </location>
</feature>
<evidence type="ECO:0000256" key="7">
    <source>
        <dbReference type="ARBA" id="ARBA00023163"/>
    </source>
</evidence>
<dbReference type="InterPro" id="IPR016032">
    <property type="entry name" value="Sig_transdc_resp-reg_C-effctor"/>
</dbReference>
<dbReference type="InterPro" id="IPR011006">
    <property type="entry name" value="CheY-like_superfamily"/>
</dbReference>
<evidence type="ECO:0000259" key="11">
    <source>
        <dbReference type="PROSITE" id="PS51755"/>
    </source>
</evidence>
<dbReference type="Gene3D" id="3.40.50.2300">
    <property type="match status" value="1"/>
</dbReference>
<dbReference type="SUPFAM" id="SSF52172">
    <property type="entry name" value="CheY-like"/>
    <property type="match status" value="1"/>
</dbReference>
<keyword evidence="13" id="KW-1185">Reference proteome</keyword>
<dbReference type="PROSITE" id="PS50110">
    <property type="entry name" value="RESPONSE_REGULATORY"/>
    <property type="match status" value="1"/>
</dbReference>
<evidence type="ECO:0000313" key="13">
    <source>
        <dbReference type="Proteomes" id="UP001606210"/>
    </source>
</evidence>
<dbReference type="Pfam" id="PF00486">
    <property type="entry name" value="Trans_reg_C"/>
    <property type="match status" value="1"/>
</dbReference>
<protein>
    <submittedName>
        <fullName evidence="12">Response regulator</fullName>
    </submittedName>
</protein>
<dbReference type="PANTHER" id="PTHR48111">
    <property type="entry name" value="REGULATOR OF RPOS"/>
    <property type="match status" value="1"/>
</dbReference>
<dbReference type="RefSeq" id="WP_394477453.1">
    <property type="nucleotide sequence ID" value="NZ_JBIGHV010000002.1"/>
</dbReference>
<feature type="domain" description="Response regulatory" evidence="10">
    <location>
        <begin position="2"/>
        <end position="116"/>
    </location>
</feature>
<dbReference type="InterPro" id="IPR001867">
    <property type="entry name" value="OmpR/PhoB-type_DNA-bd"/>
</dbReference>
<evidence type="ECO:0000256" key="8">
    <source>
        <dbReference type="PROSITE-ProRule" id="PRU00169"/>
    </source>
</evidence>
<feature type="DNA-binding region" description="OmpR/PhoB-type" evidence="9">
    <location>
        <begin position="124"/>
        <end position="218"/>
    </location>
</feature>
<keyword evidence="4" id="KW-0902">Two-component regulatory system</keyword>
<dbReference type="InterPro" id="IPR001789">
    <property type="entry name" value="Sig_transdc_resp-reg_receiver"/>
</dbReference>
<comment type="caution">
    <text evidence="12">The sequence shown here is derived from an EMBL/GenBank/DDBJ whole genome shotgun (WGS) entry which is preliminary data.</text>
</comment>
<evidence type="ECO:0000256" key="2">
    <source>
        <dbReference type="ARBA" id="ARBA00022490"/>
    </source>
</evidence>
<evidence type="ECO:0000256" key="5">
    <source>
        <dbReference type="ARBA" id="ARBA00023015"/>
    </source>
</evidence>
<dbReference type="Gene3D" id="1.10.10.10">
    <property type="entry name" value="Winged helix-like DNA-binding domain superfamily/Winged helix DNA-binding domain"/>
    <property type="match status" value="1"/>
</dbReference>
<keyword evidence="6 9" id="KW-0238">DNA-binding</keyword>
<dbReference type="SUPFAM" id="SSF46894">
    <property type="entry name" value="C-terminal effector domain of the bipartite response regulators"/>
    <property type="match status" value="1"/>
</dbReference>
<evidence type="ECO:0000256" key="6">
    <source>
        <dbReference type="ARBA" id="ARBA00023125"/>
    </source>
</evidence>
<evidence type="ECO:0000256" key="3">
    <source>
        <dbReference type="ARBA" id="ARBA00022553"/>
    </source>
</evidence>
<evidence type="ECO:0000313" key="12">
    <source>
        <dbReference type="EMBL" id="MFG6429758.1"/>
    </source>
</evidence>
<dbReference type="Gene3D" id="6.10.250.690">
    <property type="match status" value="1"/>
</dbReference>
<keyword evidence="7" id="KW-0804">Transcription</keyword>
<name>A0ABW7F390_9BURK</name>
<dbReference type="SMART" id="SM00862">
    <property type="entry name" value="Trans_reg_C"/>
    <property type="match status" value="1"/>
</dbReference>
<keyword evidence="5" id="KW-0805">Transcription regulation</keyword>
<dbReference type="InterPro" id="IPR039420">
    <property type="entry name" value="WalR-like"/>
</dbReference>
<gene>
    <name evidence="12" type="ORF">ACG00Y_07540</name>
</gene>
<dbReference type="InterPro" id="IPR036388">
    <property type="entry name" value="WH-like_DNA-bd_sf"/>
</dbReference>
<comment type="subcellular location">
    <subcellularLocation>
        <location evidence="1">Cytoplasm</location>
    </subcellularLocation>
</comment>